<proteinExistence type="inferred from homology"/>
<comment type="function">
    <text evidence="1 6">Removes the N-terminal methionine from nascent proteins. The N-terminal methionine is often cleaved when the second residue in the primary sequence is small and uncharged (Met-Ala-, Cys, Gly, Pro, Ser, Thr, or Val). Requires deformylation of the N(alpha)-formylated initiator methionine before it can be hydrolyzed.</text>
</comment>
<dbReference type="GO" id="GO:0004239">
    <property type="term" value="F:initiator methionyl aminopeptidase activity"/>
    <property type="evidence" value="ECO:0007669"/>
    <property type="project" value="UniProtKB-UniRule"/>
</dbReference>
<dbReference type="EMBL" id="CP002116">
    <property type="protein sequence ID" value="ADK81551.1"/>
    <property type="molecule type" value="Genomic_DNA"/>
</dbReference>
<dbReference type="InterPro" id="IPR000994">
    <property type="entry name" value="Pept_M24"/>
</dbReference>
<dbReference type="InterPro" id="IPR002467">
    <property type="entry name" value="Pept_M24A_MAP1"/>
</dbReference>
<dbReference type="SUPFAM" id="SSF55920">
    <property type="entry name" value="Creatinase/aminopeptidase"/>
    <property type="match status" value="1"/>
</dbReference>
<evidence type="ECO:0000256" key="5">
    <source>
        <dbReference type="ARBA" id="ARBA00022801"/>
    </source>
</evidence>
<evidence type="ECO:0000313" key="10">
    <source>
        <dbReference type="Proteomes" id="UP000002318"/>
    </source>
</evidence>
<dbReference type="PRINTS" id="PR00599">
    <property type="entry name" value="MAPEPTIDASE"/>
</dbReference>
<sequence length="253" mass="27835">MIQLKTAEEIKRVRESCRICAEAHKEVERHVQPGITTGELDKIAQSYIEKHGGVPAFLNYMGYPATLCVSVNNEVIHGIPGKRVIREGDIVSLDLGVNLNGFFSDMARTVPVGKVAPDALRLVKETRKCLELALEQAVDGKRLNDVGGAVWNHAKKFSYGVVKDYCGHGVGFSPHEEPQIPNYIRRMPNPRLRPGMVIAIEPMINIGTGDVVLLDNDWTVETADGSLSAHWEHTVAIVEGGSEILTSFEDLDL</sequence>
<comment type="catalytic activity">
    <reaction evidence="6 7">
        <text>Release of N-terminal amino acids, preferentially methionine, from peptides and arylamides.</text>
        <dbReference type="EC" id="3.4.11.18"/>
    </reaction>
</comment>
<feature type="domain" description="Peptidase M24" evidence="8">
    <location>
        <begin position="12"/>
        <end position="238"/>
    </location>
</feature>
<protein>
    <recommendedName>
        <fullName evidence="6 7">Methionine aminopeptidase</fullName>
        <shortName evidence="6">MAP</shortName>
        <shortName evidence="6">MetAP</shortName>
        <ecNumber evidence="6 7">3.4.11.18</ecNumber>
    </recommendedName>
    <alternativeName>
        <fullName evidence="6">Peptidase M</fullName>
    </alternativeName>
</protein>
<dbReference type="PROSITE" id="PS00680">
    <property type="entry name" value="MAP_1"/>
    <property type="match status" value="1"/>
</dbReference>
<keyword evidence="5 6" id="KW-0378">Hydrolase</keyword>
<dbReference type="InterPro" id="IPR001714">
    <property type="entry name" value="Pept_M24_MAP"/>
</dbReference>
<dbReference type="Gene3D" id="3.90.230.10">
    <property type="entry name" value="Creatinase/methionine aminopeptidase superfamily"/>
    <property type="match status" value="1"/>
</dbReference>
<feature type="binding site" evidence="6">
    <location>
        <position position="105"/>
    </location>
    <ligand>
        <name>a divalent metal cation</name>
        <dbReference type="ChEBI" id="CHEBI:60240"/>
        <label>2</label>
        <note>catalytic</note>
    </ligand>
</feature>
<dbReference type="KEGG" id="ssm:Spirs_2437"/>
<dbReference type="Pfam" id="PF00557">
    <property type="entry name" value="Peptidase_M24"/>
    <property type="match status" value="1"/>
</dbReference>
<evidence type="ECO:0000256" key="4">
    <source>
        <dbReference type="ARBA" id="ARBA00022723"/>
    </source>
</evidence>
<evidence type="ECO:0000256" key="1">
    <source>
        <dbReference type="ARBA" id="ARBA00002521"/>
    </source>
</evidence>
<comment type="cofactor">
    <cofactor evidence="6">
        <name>Co(2+)</name>
        <dbReference type="ChEBI" id="CHEBI:48828"/>
    </cofactor>
    <cofactor evidence="6">
        <name>Zn(2+)</name>
        <dbReference type="ChEBI" id="CHEBI:29105"/>
    </cofactor>
    <cofactor evidence="6">
        <name>Mn(2+)</name>
        <dbReference type="ChEBI" id="CHEBI:29035"/>
    </cofactor>
    <cofactor evidence="6">
        <name>Fe(2+)</name>
        <dbReference type="ChEBI" id="CHEBI:29033"/>
    </cofactor>
    <text evidence="6">Binds 2 divalent metal cations per subunit. Has a high-affinity and a low affinity metal-binding site. The true nature of the physiological cofactor is under debate. The enzyme is active with cobalt, zinc, manganese or divalent iron ions. Most likely, methionine aminopeptidases function as mononuclear Fe(2+)-metalloproteases under physiological conditions, and the catalytically relevant metal-binding site has been assigned to the histidine-containing high-affinity site.</text>
</comment>
<dbReference type="GO" id="GO:0006508">
    <property type="term" value="P:proteolysis"/>
    <property type="evidence" value="ECO:0007669"/>
    <property type="project" value="UniProtKB-KW"/>
</dbReference>
<feature type="binding site" evidence="6">
    <location>
        <position position="105"/>
    </location>
    <ligand>
        <name>a divalent metal cation</name>
        <dbReference type="ChEBI" id="CHEBI:60240"/>
        <label>1</label>
    </ligand>
</feature>
<keyword evidence="2 6" id="KW-0031">Aminopeptidase</keyword>
<dbReference type="PANTHER" id="PTHR43330">
    <property type="entry name" value="METHIONINE AMINOPEPTIDASE"/>
    <property type="match status" value="1"/>
</dbReference>
<feature type="binding site" evidence="6">
    <location>
        <position position="232"/>
    </location>
    <ligand>
        <name>a divalent metal cation</name>
        <dbReference type="ChEBI" id="CHEBI:60240"/>
        <label>1</label>
    </ligand>
</feature>
<evidence type="ECO:0000256" key="6">
    <source>
        <dbReference type="HAMAP-Rule" id="MF_01974"/>
    </source>
</evidence>
<dbReference type="InterPro" id="IPR036005">
    <property type="entry name" value="Creatinase/aminopeptidase-like"/>
</dbReference>
<dbReference type="OrthoDB" id="9802055at2"/>
<dbReference type="AlphaFoldDB" id="E1R3C0"/>
<organism evidence="9 10">
    <name type="scientific">Sediminispirochaeta smaragdinae (strain DSM 11293 / JCM 15392 / SEBR 4228)</name>
    <name type="common">Spirochaeta smaragdinae</name>
    <dbReference type="NCBI Taxonomy" id="573413"/>
    <lineage>
        <taxon>Bacteria</taxon>
        <taxon>Pseudomonadati</taxon>
        <taxon>Spirochaetota</taxon>
        <taxon>Spirochaetia</taxon>
        <taxon>Spirochaetales</taxon>
        <taxon>Spirochaetaceae</taxon>
        <taxon>Sediminispirochaeta</taxon>
    </lineage>
</organism>
<dbReference type="RefSeq" id="WP_013255014.1">
    <property type="nucleotide sequence ID" value="NC_014364.1"/>
</dbReference>
<keyword evidence="10" id="KW-1185">Reference proteome</keyword>
<reference evidence="9 10" key="1">
    <citation type="journal article" date="2010" name="Stand. Genomic Sci.">
        <title>Complete genome sequence of Spirochaeta smaragdinae type strain (SEBR 4228).</title>
        <authorList>
            <person name="Mavromatis K."/>
            <person name="Yasawong M."/>
            <person name="Chertkov O."/>
            <person name="Lapidus A."/>
            <person name="Lucas S."/>
            <person name="Nolan M."/>
            <person name="Del Rio T.G."/>
            <person name="Tice H."/>
            <person name="Cheng J.F."/>
            <person name="Pitluck S."/>
            <person name="Liolios K."/>
            <person name="Ivanova N."/>
            <person name="Tapia R."/>
            <person name="Han C."/>
            <person name="Bruce D."/>
            <person name="Goodwin L."/>
            <person name="Pati A."/>
            <person name="Chen A."/>
            <person name="Palaniappan K."/>
            <person name="Land M."/>
            <person name="Hauser L."/>
            <person name="Chang Y.J."/>
            <person name="Jeffries C.D."/>
            <person name="Detter J.C."/>
            <person name="Rohde M."/>
            <person name="Brambilla E."/>
            <person name="Spring S."/>
            <person name="Goker M."/>
            <person name="Sikorski J."/>
            <person name="Woyke T."/>
            <person name="Bristow J."/>
            <person name="Eisen J.A."/>
            <person name="Markowitz V."/>
            <person name="Hugenholtz P."/>
            <person name="Klenk H.P."/>
            <person name="Kyrpides N.C."/>
        </authorList>
    </citation>
    <scope>NUCLEOTIDE SEQUENCE [LARGE SCALE GENOMIC DNA]</scope>
    <source>
        <strain evidence="10">DSM 11293 / JCM 15392 / SEBR 4228</strain>
    </source>
</reference>
<dbReference type="PANTHER" id="PTHR43330:SF27">
    <property type="entry name" value="METHIONINE AMINOPEPTIDASE"/>
    <property type="match status" value="1"/>
</dbReference>
<keyword evidence="3 6" id="KW-0645">Protease</keyword>
<keyword evidence="4 6" id="KW-0479">Metal-binding</keyword>
<feature type="binding site" evidence="6">
    <location>
        <position position="201"/>
    </location>
    <ligand>
        <name>a divalent metal cation</name>
        <dbReference type="ChEBI" id="CHEBI:60240"/>
        <label>2</label>
        <note>catalytic</note>
    </ligand>
</feature>
<feature type="binding site" evidence="6">
    <location>
        <position position="175"/>
    </location>
    <ligand>
        <name>substrate</name>
    </ligand>
</feature>
<name>E1R3C0_SEDSS</name>
<dbReference type="GO" id="GO:0046872">
    <property type="term" value="F:metal ion binding"/>
    <property type="evidence" value="ECO:0007669"/>
    <property type="project" value="UniProtKB-UniRule"/>
</dbReference>
<comment type="similarity">
    <text evidence="6">Belongs to the peptidase M24A family. Methionine aminopeptidase type 1 subfamily.</text>
</comment>
<dbReference type="CDD" id="cd01086">
    <property type="entry name" value="MetAP1"/>
    <property type="match status" value="1"/>
</dbReference>
<feature type="binding site" evidence="6">
    <location>
        <position position="232"/>
    </location>
    <ligand>
        <name>a divalent metal cation</name>
        <dbReference type="ChEBI" id="CHEBI:60240"/>
        <label>2</label>
        <note>catalytic</note>
    </ligand>
</feature>
<dbReference type="HOGENOM" id="CLU_015857_0_1_12"/>
<dbReference type="eggNOG" id="COG0024">
    <property type="taxonomic scope" value="Bacteria"/>
</dbReference>
<gene>
    <name evidence="6" type="primary">map</name>
    <name evidence="9" type="ordered locus">Spirs_2437</name>
</gene>
<evidence type="ECO:0000256" key="3">
    <source>
        <dbReference type="ARBA" id="ARBA00022670"/>
    </source>
</evidence>
<dbReference type="Proteomes" id="UP000002318">
    <property type="component" value="Chromosome"/>
</dbReference>
<dbReference type="GO" id="GO:0005829">
    <property type="term" value="C:cytosol"/>
    <property type="evidence" value="ECO:0007669"/>
    <property type="project" value="TreeGrafter"/>
</dbReference>
<evidence type="ECO:0000313" key="9">
    <source>
        <dbReference type="EMBL" id="ADK81551.1"/>
    </source>
</evidence>
<dbReference type="STRING" id="573413.Spirs_2437"/>
<evidence type="ECO:0000256" key="7">
    <source>
        <dbReference type="RuleBase" id="RU003653"/>
    </source>
</evidence>
<accession>E1R3C0</accession>
<evidence type="ECO:0000256" key="2">
    <source>
        <dbReference type="ARBA" id="ARBA00022438"/>
    </source>
</evidence>
<feature type="binding site" evidence="6">
    <location>
        <position position="94"/>
    </location>
    <ligand>
        <name>a divalent metal cation</name>
        <dbReference type="ChEBI" id="CHEBI:60240"/>
        <label>1</label>
    </ligand>
</feature>
<feature type="binding site" evidence="6">
    <location>
        <position position="77"/>
    </location>
    <ligand>
        <name>substrate</name>
    </ligand>
</feature>
<dbReference type="EC" id="3.4.11.18" evidence="6 7"/>
<feature type="binding site" evidence="6">
    <location>
        <position position="168"/>
    </location>
    <ligand>
        <name>a divalent metal cation</name>
        <dbReference type="ChEBI" id="CHEBI:60240"/>
        <label>2</label>
        <note>catalytic</note>
    </ligand>
</feature>
<dbReference type="NCBIfam" id="TIGR00500">
    <property type="entry name" value="met_pdase_I"/>
    <property type="match status" value="1"/>
</dbReference>
<evidence type="ECO:0000259" key="8">
    <source>
        <dbReference type="Pfam" id="PF00557"/>
    </source>
</evidence>
<dbReference type="GO" id="GO:0070006">
    <property type="term" value="F:metalloaminopeptidase activity"/>
    <property type="evidence" value="ECO:0007669"/>
    <property type="project" value="UniProtKB-UniRule"/>
</dbReference>
<dbReference type="HAMAP" id="MF_01974">
    <property type="entry name" value="MetAP_1"/>
    <property type="match status" value="1"/>
</dbReference>
<comment type="subunit">
    <text evidence="6">Monomer.</text>
</comment>